<dbReference type="CDD" id="cd00067">
    <property type="entry name" value="GAL4"/>
    <property type="match status" value="1"/>
</dbReference>
<dbReference type="Proteomes" id="UP000016928">
    <property type="component" value="Unassembled WGS sequence"/>
</dbReference>
<dbReference type="InterPro" id="IPR036864">
    <property type="entry name" value="Zn2-C6_fun-type_DNA-bd_sf"/>
</dbReference>
<evidence type="ECO:0000256" key="2">
    <source>
        <dbReference type="ARBA" id="ARBA00022833"/>
    </source>
</evidence>
<feature type="region of interest" description="Disordered" evidence="6">
    <location>
        <begin position="135"/>
        <end position="159"/>
    </location>
</feature>
<dbReference type="SMART" id="SM00066">
    <property type="entry name" value="GAL4"/>
    <property type="match status" value="1"/>
</dbReference>
<reference evidence="9" key="1">
    <citation type="submission" date="2012-09" db="EMBL/GenBank/DDBJ databases">
        <title>Genome sequencing and comparative transcriptomics of race 1 and race 4 of banana pathogen: Fusarium oxysporum f. sp. cubense.</title>
        <authorList>
            <person name="Fang X."/>
            <person name="Huang J."/>
        </authorList>
    </citation>
    <scope>NUCLEOTIDE SEQUENCE [LARGE SCALE GENOMIC DNA]</scope>
    <source>
        <strain evidence="9">race 1</strain>
    </source>
</reference>
<sequence>MLVVGAKALPGWTGKQNWVLDCLETRGILPKTSPKCGEPEAKKLIPRVQVLVLHCASSLLRRPGNSARLILFTCKERVGAEDANEQIFQEVGIALPRHHRVPLPKPITATGMESLSDADATTILTTSDRTVMKRQVPCEASEDSQPPRKRGLSRRPPRASQACRSCAASKVRCDDFEICRRCIKRGVSCIRPSQVGQDYHTALAEAPRALSESSTGTSIDGGDSYILSSTTKNSAEVPPLTMATINTVGRDEAGDGLIMGDSNLNVPFAFPNSPGPLSCSGPLQVGRTTSPLESVAMLINCSFASTLSDTTEWLKNASLPAEFDASFLLPLPFIDFSGCSEGSLMQDSTDSTATSSKSMPPEDKVVFEEAVMAYSTTLGSWKPSDEDYLATARTSLYIPLDEQSQLGEGLSHFNPAVISGYLSSARRDEIIVAMIDGAQTAHSLQAIRMFPSAAILDKFLKVFLTTQETNPSAFIHIATFDPSTCSLSLLIACIVAGAASSSRTFTRKFGLGLFDMLRLHLAASGERKNILTRDLSYVQSLMILSETGLWSGDKRISEISDFLTVFRHLLQCTQRSVVRNVPAQMSPLEVSTPIPEDCRLWFAKSATDWKSLYQNHQPRSAERRMTITDCLSDIRSINLLSSLQASNLSKLSLLYSFLSLLVGDRRRSAIFHKNQDSGWSFTDVTRSPDDSNLIFLFNELRDMIEGDPDTVESPILTFMVEFNMLYSAIPRHLRDSLLANGKQTSASDVFSQLQEWQQSRSSRSAIWHAGQLIRACRMMAPKERTDFHLIGVYHSLLCLWTYWAATRKNPSVKIRTNRQAVSLPRVLLDGPESLESQRWIRHNNGVPYLTSPSESSGICDAIPELVLVDATHSEGNLSKLPLVGMLNECFSNKIIGRHIPILQHASLVLYSLERL</sequence>
<dbReference type="HOGENOM" id="CLU_003487_1_0_1"/>
<feature type="domain" description="Zn(2)-C6 fungal-type" evidence="7">
    <location>
        <begin position="162"/>
        <end position="189"/>
    </location>
</feature>
<keyword evidence="1" id="KW-0479">Metal-binding</keyword>
<evidence type="ECO:0000256" key="3">
    <source>
        <dbReference type="ARBA" id="ARBA00023015"/>
    </source>
</evidence>
<evidence type="ECO:0000256" key="6">
    <source>
        <dbReference type="SAM" id="MobiDB-lite"/>
    </source>
</evidence>
<dbReference type="GO" id="GO:0008270">
    <property type="term" value="F:zinc ion binding"/>
    <property type="evidence" value="ECO:0007669"/>
    <property type="project" value="InterPro"/>
</dbReference>
<dbReference type="STRING" id="1229664.N4UIW8"/>
<feature type="compositionally biased region" description="Basic residues" evidence="6">
    <location>
        <begin position="147"/>
        <end position="157"/>
    </location>
</feature>
<gene>
    <name evidence="8" type="ORF">FOC1_g10006154</name>
</gene>
<name>N4UIW8_FUSC1</name>
<dbReference type="AlphaFoldDB" id="N4UIW8"/>
<reference evidence="9" key="2">
    <citation type="journal article" date="2014" name="PLoS ONE">
        <title>Genome and Transcriptome Analysis of the Fungal Pathogen Fusarium oxysporum f. sp. cubense Causing Banana Vascular Wilt Disease.</title>
        <authorList>
            <person name="Guo L."/>
            <person name="Han L."/>
            <person name="Yang L."/>
            <person name="Zeng H."/>
            <person name="Fan D."/>
            <person name="Zhu Y."/>
            <person name="Feng Y."/>
            <person name="Wang G."/>
            <person name="Peng C."/>
            <person name="Jiang X."/>
            <person name="Zhou D."/>
            <person name="Ni P."/>
            <person name="Liang C."/>
            <person name="Liu L."/>
            <person name="Wang J."/>
            <person name="Mao C."/>
            <person name="Fang X."/>
            <person name="Peng M."/>
            <person name="Huang J."/>
        </authorList>
    </citation>
    <scope>NUCLEOTIDE SEQUENCE [LARGE SCALE GENOMIC DNA]</scope>
    <source>
        <strain evidence="9">race 1</strain>
    </source>
</reference>
<dbReference type="InterPro" id="IPR001138">
    <property type="entry name" value="Zn2Cys6_DnaBD"/>
</dbReference>
<dbReference type="GO" id="GO:0000981">
    <property type="term" value="F:DNA-binding transcription factor activity, RNA polymerase II-specific"/>
    <property type="evidence" value="ECO:0007669"/>
    <property type="project" value="InterPro"/>
</dbReference>
<dbReference type="OMA" id="QCTQRSV"/>
<evidence type="ECO:0000256" key="1">
    <source>
        <dbReference type="ARBA" id="ARBA00022723"/>
    </source>
</evidence>
<keyword evidence="3" id="KW-0805">Transcription regulation</keyword>
<dbReference type="PROSITE" id="PS00463">
    <property type="entry name" value="ZN2_CY6_FUNGAL_1"/>
    <property type="match status" value="1"/>
</dbReference>
<protein>
    <recommendedName>
        <fullName evidence="7">Zn(2)-C6 fungal-type domain-containing protein</fullName>
    </recommendedName>
</protein>
<keyword evidence="4" id="KW-0804">Transcription</keyword>
<dbReference type="EMBL" id="KB730148">
    <property type="protein sequence ID" value="ENH71297.1"/>
    <property type="molecule type" value="Genomic_DNA"/>
</dbReference>
<evidence type="ECO:0000259" key="7">
    <source>
        <dbReference type="PROSITE" id="PS00463"/>
    </source>
</evidence>
<evidence type="ECO:0000313" key="9">
    <source>
        <dbReference type="Proteomes" id="UP000016928"/>
    </source>
</evidence>
<accession>N4UIW8</accession>
<evidence type="ECO:0000256" key="5">
    <source>
        <dbReference type="ARBA" id="ARBA00023242"/>
    </source>
</evidence>
<dbReference type="VEuPathDB" id="FungiDB:FOC1_g10006154"/>
<keyword evidence="2" id="KW-0862">Zinc</keyword>
<organism evidence="8 9">
    <name type="scientific">Fusarium oxysporum f. sp. cubense (strain race 1)</name>
    <name type="common">Panama disease fungus</name>
    <dbReference type="NCBI Taxonomy" id="1229664"/>
    <lineage>
        <taxon>Eukaryota</taxon>
        <taxon>Fungi</taxon>
        <taxon>Dikarya</taxon>
        <taxon>Ascomycota</taxon>
        <taxon>Pezizomycotina</taxon>
        <taxon>Sordariomycetes</taxon>
        <taxon>Hypocreomycetidae</taxon>
        <taxon>Hypocreales</taxon>
        <taxon>Nectriaceae</taxon>
        <taxon>Fusarium</taxon>
        <taxon>Fusarium oxysporum species complex</taxon>
    </lineage>
</organism>
<dbReference type="SUPFAM" id="SSF57701">
    <property type="entry name" value="Zn2/Cys6 DNA-binding domain"/>
    <property type="match status" value="1"/>
</dbReference>
<dbReference type="PANTHER" id="PTHR47660:SF2">
    <property type="entry name" value="TRANSCRIPTION FACTOR WITH C2H2 AND ZN(2)-CYS(6) DNA BINDING DOMAIN (EUROFUNG)"/>
    <property type="match status" value="1"/>
</dbReference>
<dbReference type="PANTHER" id="PTHR47660">
    <property type="entry name" value="TRANSCRIPTION FACTOR WITH C2H2 AND ZN(2)-CYS(6) DNA BINDING DOMAIN (EUROFUNG)-RELATED-RELATED"/>
    <property type="match status" value="1"/>
</dbReference>
<proteinExistence type="predicted"/>
<evidence type="ECO:0000313" key="8">
    <source>
        <dbReference type="EMBL" id="ENH71297.1"/>
    </source>
</evidence>
<evidence type="ECO:0000256" key="4">
    <source>
        <dbReference type="ARBA" id="ARBA00023163"/>
    </source>
</evidence>
<dbReference type="OrthoDB" id="40579at2759"/>
<keyword evidence="5" id="KW-0539">Nucleus</keyword>